<feature type="region of interest" description="Disordered" evidence="1">
    <location>
        <begin position="125"/>
        <end position="149"/>
    </location>
</feature>
<sequence>MTVESSSLNTIPYWRRMSATDLASGSRGHRTSGGSLSVQKSGSLDGTLSAAGRYASVETGDATIPFRHRNRHGQAEAERCLFGVGAHDGPKARLGFRATPLRLGIAREPAHLLRARRTVPGDVGRVREEEEEPQGPHAPLARGGQRVTPTRNRHVPALAPQLDPAIRTGTQTTRPARQITLW</sequence>
<protein>
    <submittedName>
        <fullName evidence="2">Uncharacterized protein</fullName>
    </submittedName>
</protein>
<dbReference type="EMBL" id="BMUU01000002">
    <property type="protein sequence ID" value="GGY22519.1"/>
    <property type="molecule type" value="Genomic_DNA"/>
</dbReference>
<reference evidence="3" key="1">
    <citation type="journal article" date="2019" name="Int. J. Syst. Evol. Microbiol.">
        <title>The Global Catalogue of Microorganisms (GCM) 10K type strain sequencing project: providing services to taxonomists for standard genome sequencing and annotation.</title>
        <authorList>
            <consortium name="The Broad Institute Genomics Platform"/>
            <consortium name="The Broad Institute Genome Sequencing Center for Infectious Disease"/>
            <person name="Wu L."/>
            <person name="Ma J."/>
        </authorList>
    </citation>
    <scope>NUCLEOTIDE SEQUENCE [LARGE SCALE GENOMIC DNA]</scope>
    <source>
        <strain evidence="3">JCM 4594</strain>
    </source>
</reference>
<keyword evidence="3" id="KW-1185">Reference proteome</keyword>
<feature type="region of interest" description="Disordered" evidence="1">
    <location>
        <begin position="23"/>
        <end position="43"/>
    </location>
</feature>
<dbReference type="Proteomes" id="UP000600946">
    <property type="component" value="Unassembled WGS sequence"/>
</dbReference>
<accession>A0ABQ2ZTW6</accession>
<evidence type="ECO:0000256" key="1">
    <source>
        <dbReference type="SAM" id="MobiDB-lite"/>
    </source>
</evidence>
<name>A0ABQ2ZTW6_9ACTN</name>
<comment type="caution">
    <text evidence="2">The sequence shown here is derived from an EMBL/GenBank/DDBJ whole genome shotgun (WGS) entry which is preliminary data.</text>
</comment>
<evidence type="ECO:0000313" key="3">
    <source>
        <dbReference type="Proteomes" id="UP000600946"/>
    </source>
</evidence>
<evidence type="ECO:0000313" key="2">
    <source>
        <dbReference type="EMBL" id="GGY22519.1"/>
    </source>
</evidence>
<gene>
    <name evidence="2" type="ORF">GCM10010326_14790</name>
</gene>
<organism evidence="2 3">
    <name type="scientific">Streptomyces xanthochromogenes</name>
    <dbReference type="NCBI Taxonomy" id="67384"/>
    <lineage>
        <taxon>Bacteria</taxon>
        <taxon>Bacillati</taxon>
        <taxon>Actinomycetota</taxon>
        <taxon>Actinomycetes</taxon>
        <taxon>Kitasatosporales</taxon>
        <taxon>Streptomycetaceae</taxon>
        <taxon>Streptomyces</taxon>
    </lineage>
</organism>
<proteinExistence type="predicted"/>